<dbReference type="RefSeq" id="WP_270006701.1">
    <property type="nucleotide sequence ID" value="NZ_JAPCID010000047.1"/>
</dbReference>
<sequence length="46" mass="4711">MRPLARDNQPSREVSAATRASLSGTTAVQAILAALTASAQRQATAT</sequence>
<comment type="caution">
    <text evidence="2">The sequence shown here is derived from an EMBL/GenBank/DDBJ whole genome shotgun (WGS) entry which is preliminary data.</text>
</comment>
<reference evidence="2" key="1">
    <citation type="submission" date="2022-10" db="EMBL/GenBank/DDBJ databases">
        <title>The WGS of Solirubrobacter sp. CPCC 204708.</title>
        <authorList>
            <person name="Jiang Z."/>
        </authorList>
    </citation>
    <scope>NUCLEOTIDE SEQUENCE</scope>
    <source>
        <strain evidence="2">CPCC 204708</strain>
    </source>
</reference>
<gene>
    <name evidence="2" type="ORF">OJ962_25775</name>
</gene>
<name>A0ABT4RRP5_9ACTN</name>
<proteinExistence type="predicted"/>
<organism evidence="2 3">
    <name type="scientific">Solirubrobacter deserti</name>
    <dbReference type="NCBI Taxonomy" id="2282478"/>
    <lineage>
        <taxon>Bacteria</taxon>
        <taxon>Bacillati</taxon>
        <taxon>Actinomycetota</taxon>
        <taxon>Thermoleophilia</taxon>
        <taxon>Solirubrobacterales</taxon>
        <taxon>Solirubrobacteraceae</taxon>
        <taxon>Solirubrobacter</taxon>
    </lineage>
</organism>
<evidence type="ECO:0000313" key="2">
    <source>
        <dbReference type="EMBL" id="MDA0140931.1"/>
    </source>
</evidence>
<accession>A0ABT4RRP5</accession>
<feature type="region of interest" description="Disordered" evidence="1">
    <location>
        <begin position="1"/>
        <end position="20"/>
    </location>
</feature>
<keyword evidence="3" id="KW-1185">Reference proteome</keyword>
<dbReference type="Proteomes" id="UP001147700">
    <property type="component" value="Unassembled WGS sequence"/>
</dbReference>
<evidence type="ECO:0000256" key="1">
    <source>
        <dbReference type="SAM" id="MobiDB-lite"/>
    </source>
</evidence>
<protein>
    <submittedName>
        <fullName evidence="2">Uncharacterized protein</fullName>
    </submittedName>
</protein>
<dbReference type="EMBL" id="JAPCID010000047">
    <property type="protein sequence ID" value="MDA0140931.1"/>
    <property type="molecule type" value="Genomic_DNA"/>
</dbReference>
<evidence type="ECO:0000313" key="3">
    <source>
        <dbReference type="Proteomes" id="UP001147700"/>
    </source>
</evidence>